<organism evidence="1 2">
    <name type="scientific">Trapa natans</name>
    <name type="common">Water chestnut</name>
    <dbReference type="NCBI Taxonomy" id="22666"/>
    <lineage>
        <taxon>Eukaryota</taxon>
        <taxon>Viridiplantae</taxon>
        <taxon>Streptophyta</taxon>
        <taxon>Embryophyta</taxon>
        <taxon>Tracheophyta</taxon>
        <taxon>Spermatophyta</taxon>
        <taxon>Magnoliopsida</taxon>
        <taxon>eudicotyledons</taxon>
        <taxon>Gunneridae</taxon>
        <taxon>Pentapetalae</taxon>
        <taxon>rosids</taxon>
        <taxon>malvids</taxon>
        <taxon>Myrtales</taxon>
        <taxon>Lythraceae</taxon>
        <taxon>Trapa</taxon>
    </lineage>
</organism>
<dbReference type="GO" id="GO:0005634">
    <property type="term" value="C:nucleus"/>
    <property type="evidence" value="ECO:0007669"/>
    <property type="project" value="InterPro"/>
</dbReference>
<comment type="caution">
    <text evidence="1">The sequence shown here is derived from an EMBL/GenBank/DDBJ whole genome shotgun (WGS) entry which is preliminary data.</text>
</comment>
<dbReference type="PANTHER" id="PTHR15681">
    <property type="entry name" value="MAD2L1-BINDING PROTEIN"/>
    <property type="match status" value="1"/>
</dbReference>
<evidence type="ECO:0000313" key="1">
    <source>
        <dbReference type="EMBL" id="KAK4785218.1"/>
    </source>
</evidence>
<protein>
    <submittedName>
        <fullName evidence="1">Uncharacterized protein</fullName>
    </submittedName>
</protein>
<dbReference type="InterPro" id="IPR009511">
    <property type="entry name" value="MAD1/Cdc20-bound-Mad2-bd"/>
</dbReference>
<dbReference type="Gene3D" id="3.30.900.20">
    <property type="match status" value="1"/>
</dbReference>
<dbReference type="Proteomes" id="UP001346149">
    <property type="component" value="Unassembled WGS sequence"/>
</dbReference>
<keyword evidence="2" id="KW-1185">Reference proteome</keyword>
<evidence type="ECO:0000313" key="2">
    <source>
        <dbReference type="Proteomes" id="UP001346149"/>
    </source>
</evidence>
<dbReference type="InterPro" id="IPR053729">
    <property type="entry name" value="MAD2L1BP_domain_sf"/>
</dbReference>
<reference evidence="1 2" key="1">
    <citation type="journal article" date="2023" name="Hortic Res">
        <title>Pangenome of water caltrop reveals structural variations and asymmetric subgenome divergence after allopolyploidization.</title>
        <authorList>
            <person name="Zhang X."/>
            <person name="Chen Y."/>
            <person name="Wang L."/>
            <person name="Yuan Y."/>
            <person name="Fang M."/>
            <person name="Shi L."/>
            <person name="Lu R."/>
            <person name="Comes H.P."/>
            <person name="Ma Y."/>
            <person name="Chen Y."/>
            <person name="Huang G."/>
            <person name="Zhou Y."/>
            <person name="Zheng Z."/>
            <person name="Qiu Y."/>
        </authorList>
    </citation>
    <scope>NUCLEOTIDE SEQUENCE [LARGE SCALE GENOMIC DNA]</scope>
    <source>
        <strain evidence="1">F231</strain>
    </source>
</reference>
<dbReference type="PANTHER" id="PTHR15681:SF1">
    <property type="entry name" value="MAD2L1-BINDING PROTEIN"/>
    <property type="match status" value="1"/>
</dbReference>
<dbReference type="GO" id="GO:0007096">
    <property type="term" value="P:regulation of exit from mitosis"/>
    <property type="evidence" value="ECO:0007669"/>
    <property type="project" value="InterPro"/>
</dbReference>
<name>A0AAN7LCC6_TRANT</name>
<dbReference type="AlphaFoldDB" id="A0AAN7LCC6"/>
<sequence length="271" mass="31412">MEVGEIETTAESMSCSMQYHVINDVIGFLLYMHQQIPSSVIIVLQDIHQEFDMMHIERKQLEMDLATKDLKIPLRRKYNSRLREVRRGIRVFEKLTSTVSSVQLALQMVLGESSGISEVLLILGSSPLRPRYVYELSFLHGKISQSSSSDYNKCKEAEVLSKKTIRMLISKGVGSSYYPGPTKLFIMVRAPFSFNQPLHFLPKREFKYNKKIVPFRLQFKCRKQDRKLYKWHPQSETGSPRSLEDNITTDLIWYQCRHVIKGLISKVASSE</sequence>
<proteinExistence type="predicted"/>
<dbReference type="EMBL" id="JAXQNO010000013">
    <property type="protein sequence ID" value="KAK4785218.1"/>
    <property type="molecule type" value="Genomic_DNA"/>
</dbReference>
<gene>
    <name evidence="1" type="ORF">SAY86_001907</name>
</gene>
<accession>A0AAN7LCC6</accession>